<accession>A0A223MVE4</accession>
<dbReference type="KEGG" id="vqi:CCZ37_02575"/>
<name>A0A223MVE4_9VIBR</name>
<proteinExistence type="predicted"/>
<dbReference type="RefSeq" id="WP_094499672.1">
    <property type="nucleotide sequence ID" value="NZ_CAWNHI010000001.1"/>
</dbReference>
<organism evidence="2 3">
    <name type="scientific">Vibrio qinghaiensis</name>
    <dbReference type="NCBI Taxonomy" id="2025808"/>
    <lineage>
        <taxon>Bacteria</taxon>
        <taxon>Pseudomonadati</taxon>
        <taxon>Pseudomonadota</taxon>
        <taxon>Gammaproteobacteria</taxon>
        <taxon>Vibrionales</taxon>
        <taxon>Vibrionaceae</taxon>
        <taxon>Vibrio</taxon>
    </lineage>
</organism>
<keyword evidence="3" id="KW-1185">Reference proteome</keyword>
<feature type="signal peptide" evidence="1">
    <location>
        <begin position="1"/>
        <end position="20"/>
    </location>
</feature>
<evidence type="ECO:0000313" key="3">
    <source>
        <dbReference type="Proteomes" id="UP000215148"/>
    </source>
</evidence>
<evidence type="ECO:0000313" key="2">
    <source>
        <dbReference type="EMBL" id="ASU21545.1"/>
    </source>
</evidence>
<dbReference type="AlphaFoldDB" id="A0A223MVE4"/>
<reference evidence="2 3" key="1">
    <citation type="submission" date="2017-08" db="EMBL/GenBank/DDBJ databases">
        <title>The Vibrio qinghaiensis sp.-Q67 is a luminous bacteria isolated firstly from Qinghai lake, Qinghai province, China, which has been proved to be very sensitive to detect environmental and food pollutants. Therefore, complete genome analysis of V. qinghaiensis sp.-Q67 highlights the potential application of this strain on detection of hazards in the contaminated environments.</title>
        <authorList>
            <person name="Gong L."/>
        </authorList>
    </citation>
    <scope>NUCLEOTIDE SEQUENCE [LARGE SCALE GENOMIC DNA]</scope>
    <source>
        <strain evidence="2 3">Q67</strain>
    </source>
</reference>
<dbReference type="EMBL" id="CP022741">
    <property type="protein sequence ID" value="ASU21545.1"/>
    <property type="molecule type" value="Genomic_DNA"/>
</dbReference>
<protein>
    <submittedName>
        <fullName evidence="2">Uncharacterized protein</fullName>
    </submittedName>
</protein>
<dbReference type="Proteomes" id="UP000215148">
    <property type="component" value="Chromosome 1"/>
</dbReference>
<sequence>MQIIRASAFAALLVSGTSWAHFPVMECSKQETTITCQAGYSDSSPALNETIRLFDYDDVLLDAQKTDALSKVTFEQPEGDYYIVFDPGHESAIEVDGVEL</sequence>
<keyword evidence="1" id="KW-0732">Signal</keyword>
<gene>
    <name evidence="2" type="ORF">CCZ37_02575</name>
</gene>
<feature type="chain" id="PRO_5012465875" evidence="1">
    <location>
        <begin position="21"/>
        <end position="100"/>
    </location>
</feature>
<evidence type="ECO:0000256" key="1">
    <source>
        <dbReference type="SAM" id="SignalP"/>
    </source>
</evidence>